<proteinExistence type="predicted"/>
<gene>
    <name evidence="1" type="ORF">HMPREF2130_02825</name>
</gene>
<dbReference type="eggNOG" id="ENOG502ZP3T">
    <property type="taxonomic scope" value="Bacteria"/>
</dbReference>
<dbReference type="Proteomes" id="UP000029629">
    <property type="component" value="Unassembled WGS sequence"/>
</dbReference>
<dbReference type="AlphaFoldDB" id="A0A096ALZ8"/>
<dbReference type="RefSeq" id="WP_036557877.1">
    <property type="nucleotide sequence ID" value="NZ_JRNI01000011.1"/>
</dbReference>
<accession>A0A096ALZ8</accession>
<comment type="caution">
    <text evidence="1">The sequence shown here is derived from an EMBL/GenBank/DDBJ whole genome shotgun (WGS) entry which is preliminary data.</text>
</comment>
<dbReference type="EMBL" id="JRNI01000011">
    <property type="protein sequence ID" value="KGF31687.1"/>
    <property type="molecule type" value="Genomic_DNA"/>
</dbReference>
<sequence>MSWRLLIFTVIVLAGIATALGLQAGDYLTDRVPVQANIPNVTELDPPAEYDAQGNLLIPQPMQPLLDGTQGLAAAKPEVDWKVKQDSLATTLKNEEKSAMYAEENQRLSGVVTQGTTGGSQSFQPIRRQDTAPVNSGDQAWVASFNRAMAHCRTLGFDERPACISRIRNQYCGPNRAWGKVADCPAR</sequence>
<name>A0A096ALZ8_9BURK</name>
<organism evidence="1 2">
    <name type="scientific">Oligella urethralis DNF00040</name>
    <dbReference type="NCBI Taxonomy" id="1401065"/>
    <lineage>
        <taxon>Bacteria</taxon>
        <taxon>Pseudomonadati</taxon>
        <taxon>Pseudomonadota</taxon>
        <taxon>Betaproteobacteria</taxon>
        <taxon>Burkholderiales</taxon>
        <taxon>Alcaligenaceae</taxon>
        <taxon>Oligella</taxon>
    </lineage>
</organism>
<evidence type="ECO:0000313" key="2">
    <source>
        <dbReference type="Proteomes" id="UP000029629"/>
    </source>
</evidence>
<reference evidence="1 2" key="1">
    <citation type="submission" date="2014-07" db="EMBL/GenBank/DDBJ databases">
        <authorList>
            <person name="McCorrison J."/>
            <person name="Sanka R."/>
            <person name="Torralba M."/>
            <person name="Gillis M."/>
            <person name="Haft D.H."/>
            <person name="Methe B."/>
            <person name="Sutton G."/>
            <person name="Nelson K.E."/>
        </authorList>
    </citation>
    <scope>NUCLEOTIDE SEQUENCE [LARGE SCALE GENOMIC DNA]</scope>
    <source>
        <strain evidence="1 2">DNF00040</strain>
    </source>
</reference>
<keyword evidence="2" id="KW-1185">Reference proteome</keyword>
<dbReference type="OrthoDB" id="9182752at2"/>
<evidence type="ECO:0000313" key="1">
    <source>
        <dbReference type="EMBL" id="KGF31687.1"/>
    </source>
</evidence>
<protein>
    <submittedName>
        <fullName evidence="1">Uncharacterized protein</fullName>
    </submittedName>
</protein>